<dbReference type="PANTHER" id="PTHR40980">
    <property type="entry name" value="PLUG DOMAIN-CONTAINING PROTEIN"/>
    <property type="match status" value="1"/>
</dbReference>
<keyword evidence="8" id="KW-0675">Receptor</keyword>
<evidence type="ECO:0000256" key="1">
    <source>
        <dbReference type="ARBA" id="ARBA00004442"/>
    </source>
</evidence>
<dbReference type="CDD" id="cd01347">
    <property type="entry name" value="ligand_gated_channel"/>
    <property type="match status" value="1"/>
</dbReference>
<feature type="signal peptide" evidence="5">
    <location>
        <begin position="1"/>
        <end position="35"/>
    </location>
</feature>
<proteinExistence type="inferred from homology"/>
<accession>A0ABT9EJ82</accession>
<reference evidence="8 9" key="1">
    <citation type="submission" date="2023-07" db="EMBL/GenBank/DDBJ databases">
        <authorList>
            <person name="Kim M.K."/>
        </authorList>
    </citation>
    <scope>NUCLEOTIDE SEQUENCE [LARGE SCALE GENOMIC DNA]</scope>
    <source>
        <strain evidence="8 9">KR1UV-12</strain>
    </source>
</reference>
<sequence>MKLFIQPLAASRAGIRITSSAAALAIALLSGPALAAVMVDGQAGAAPQTSDTTTPSTDQAAAAPNATIAQQEDNGDIVVTGIRASLESAAGRKRDSAIVQDSITQEDLGKFPDANVAESLQRIPGVAIDRSNGEGQFVTVRGLGPQFNTVLFNGRSFASDNYGRAFSFDLLAAELISGADVYKTSQARVQDGGIGATINLRTSRPLDLNGFRAIATAKANYEPNSEKTTPQLFGLISNTFADGKLGILGSISYQKRIANIRSVYSEGYLPDIQVGPSSAPLLNGQRVYAPRNLNVNGTTDRRSRLGMTLVGQYRPSDQLTVTVDGLYNKFKSDQTSKALGLWFEPSALRDVQIDANRNVTSLTTTANADMIDASGVRDTDTYQIGANADFHPTDDVRIVFDVTKSRAKNDGAGRGYFTVAGVPTSYTYTAGGPGELPSITNFTAGSLTDAAAARTHLASNRGNNVQEDVVESKFDTEWKANGTLSAVRFGASYTNRKRQNQGSGTLNVSCLYCGYNTLADPSLFSVYNVGKVGSSGNIPTSFLQYNPDAYLAFLASPAALSALDTALKRPAGTSAAQLQADSEGNGFRAVLDPPDFVRERVYAGYVEADLEGDLGGLPWFLNVGARYVHTELASRSQSRQLIDLLPIATDASIYNPVYLNGNRTTPITAKNSYDAFLPDFNLKINLAPRVNLRFAGSETLTRPALSDLRPVTSYDVTRPAALQSSGGNPNLQPYRSTNIDASLEWYPTPTTTLSAALFYKHIKDFIVTTLEPETTPILNNGNLPVGGFITGPNEATFTASRPRNADAADVRGLELNVVHTFDWAPGILSGFGTQVNATFVSTNRGFDEITATQRFAIVGIGNSQNFTLFYEKFGISARIAYNRRERFLQSIANGYGSEPLFVRNYGQFDASASYDVTKFAQVFVEGTNIFNAKYVTVARFDNQLRSFENYGARFNAGFRLRF</sequence>
<feature type="domain" description="TonB-dependent receptor-like beta-barrel" evidence="6">
    <location>
        <begin position="426"/>
        <end position="929"/>
    </location>
</feature>
<dbReference type="InterPro" id="IPR000531">
    <property type="entry name" value="Beta-barrel_TonB"/>
</dbReference>
<dbReference type="SUPFAM" id="SSF56935">
    <property type="entry name" value="Porins"/>
    <property type="match status" value="1"/>
</dbReference>
<evidence type="ECO:0000313" key="8">
    <source>
        <dbReference type="EMBL" id="MDP1026984.1"/>
    </source>
</evidence>
<dbReference type="InterPro" id="IPR012910">
    <property type="entry name" value="Plug_dom"/>
</dbReference>
<evidence type="ECO:0000256" key="4">
    <source>
        <dbReference type="RuleBase" id="RU003357"/>
    </source>
</evidence>
<evidence type="ECO:0000256" key="5">
    <source>
        <dbReference type="SAM" id="SignalP"/>
    </source>
</evidence>
<name>A0ABT9EJ82_9SPHN</name>
<dbReference type="InterPro" id="IPR010104">
    <property type="entry name" value="TonB_rcpt_bac"/>
</dbReference>
<dbReference type="RefSeq" id="WP_305172634.1">
    <property type="nucleotide sequence ID" value="NZ_JAUUDS010000002.1"/>
</dbReference>
<comment type="similarity">
    <text evidence="4">Belongs to the TonB-dependent receptor family.</text>
</comment>
<keyword evidence="4" id="KW-0798">TonB box</keyword>
<feature type="domain" description="TonB-dependent receptor plug" evidence="7">
    <location>
        <begin position="93"/>
        <end position="196"/>
    </location>
</feature>
<evidence type="ECO:0000256" key="3">
    <source>
        <dbReference type="ARBA" id="ARBA00023237"/>
    </source>
</evidence>
<keyword evidence="5" id="KW-0732">Signal</keyword>
<keyword evidence="9" id="KW-1185">Reference proteome</keyword>
<dbReference type="EMBL" id="JAUUDS010000002">
    <property type="protein sequence ID" value="MDP1026984.1"/>
    <property type="molecule type" value="Genomic_DNA"/>
</dbReference>
<dbReference type="InterPro" id="IPR036942">
    <property type="entry name" value="Beta-barrel_TonB_sf"/>
</dbReference>
<dbReference type="Pfam" id="PF07715">
    <property type="entry name" value="Plug"/>
    <property type="match status" value="1"/>
</dbReference>
<dbReference type="InterPro" id="IPR037066">
    <property type="entry name" value="Plug_dom_sf"/>
</dbReference>
<organism evidence="8 9">
    <name type="scientific">Sphingomonas aurea</name>
    <dbReference type="NCBI Taxonomy" id="3063994"/>
    <lineage>
        <taxon>Bacteria</taxon>
        <taxon>Pseudomonadati</taxon>
        <taxon>Pseudomonadota</taxon>
        <taxon>Alphaproteobacteria</taxon>
        <taxon>Sphingomonadales</taxon>
        <taxon>Sphingomonadaceae</taxon>
        <taxon>Sphingomonas</taxon>
    </lineage>
</organism>
<comment type="subcellular location">
    <subcellularLocation>
        <location evidence="1 4">Cell outer membrane</location>
    </subcellularLocation>
</comment>
<gene>
    <name evidence="8" type="ORF">Q5H91_07155</name>
</gene>
<dbReference type="Gene3D" id="2.170.130.10">
    <property type="entry name" value="TonB-dependent receptor, plug domain"/>
    <property type="match status" value="1"/>
</dbReference>
<keyword evidence="2 4" id="KW-0472">Membrane</keyword>
<evidence type="ECO:0000256" key="2">
    <source>
        <dbReference type="ARBA" id="ARBA00023136"/>
    </source>
</evidence>
<protein>
    <submittedName>
        <fullName evidence="8">TonB-dependent receptor</fullName>
    </submittedName>
</protein>
<dbReference type="Gene3D" id="2.40.170.20">
    <property type="entry name" value="TonB-dependent receptor, beta-barrel domain"/>
    <property type="match status" value="1"/>
</dbReference>
<comment type="caution">
    <text evidence="8">The sequence shown here is derived from an EMBL/GenBank/DDBJ whole genome shotgun (WGS) entry which is preliminary data.</text>
</comment>
<evidence type="ECO:0000259" key="7">
    <source>
        <dbReference type="Pfam" id="PF07715"/>
    </source>
</evidence>
<dbReference type="Pfam" id="PF00593">
    <property type="entry name" value="TonB_dep_Rec_b-barrel"/>
    <property type="match status" value="1"/>
</dbReference>
<dbReference type="Proteomes" id="UP001230685">
    <property type="component" value="Unassembled WGS sequence"/>
</dbReference>
<feature type="chain" id="PRO_5045762547" evidence="5">
    <location>
        <begin position="36"/>
        <end position="962"/>
    </location>
</feature>
<keyword evidence="3" id="KW-0998">Cell outer membrane</keyword>
<dbReference type="NCBIfam" id="TIGR01782">
    <property type="entry name" value="TonB-Xanth-Caul"/>
    <property type="match status" value="1"/>
</dbReference>
<evidence type="ECO:0000313" key="9">
    <source>
        <dbReference type="Proteomes" id="UP001230685"/>
    </source>
</evidence>
<dbReference type="PANTHER" id="PTHR40980:SF3">
    <property type="entry name" value="TONB-DEPENDENT RECEPTOR-LIKE BETA-BARREL DOMAIN-CONTAINING PROTEIN"/>
    <property type="match status" value="1"/>
</dbReference>
<evidence type="ECO:0000259" key="6">
    <source>
        <dbReference type="Pfam" id="PF00593"/>
    </source>
</evidence>